<proteinExistence type="predicted"/>
<dbReference type="EMBL" id="CM042039">
    <property type="protein sequence ID" value="KAI3724939.1"/>
    <property type="molecule type" value="Genomic_DNA"/>
</dbReference>
<protein>
    <submittedName>
        <fullName evidence="1">Uncharacterized protein</fullName>
    </submittedName>
</protein>
<evidence type="ECO:0000313" key="1">
    <source>
        <dbReference type="EMBL" id="KAI3724939.1"/>
    </source>
</evidence>
<reference evidence="1 2" key="2">
    <citation type="journal article" date="2022" name="Mol. Ecol. Resour.">
        <title>The genomes of chicory, endive, great burdock and yacon provide insights into Asteraceae paleo-polyploidization history and plant inulin production.</title>
        <authorList>
            <person name="Fan W."/>
            <person name="Wang S."/>
            <person name="Wang H."/>
            <person name="Wang A."/>
            <person name="Jiang F."/>
            <person name="Liu H."/>
            <person name="Zhao H."/>
            <person name="Xu D."/>
            <person name="Zhang Y."/>
        </authorList>
    </citation>
    <scope>NUCLEOTIDE SEQUENCE [LARGE SCALE GENOMIC DNA]</scope>
    <source>
        <strain evidence="2">cv. Yunnan</strain>
        <tissue evidence="1">Leaves</tissue>
    </source>
</reference>
<accession>A0ACB9BSC0</accession>
<gene>
    <name evidence="1" type="ORF">L1987_64707</name>
</gene>
<dbReference type="Proteomes" id="UP001056120">
    <property type="component" value="Linkage Group LG22"/>
</dbReference>
<evidence type="ECO:0000313" key="2">
    <source>
        <dbReference type="Proteomes" id="UP001056120"/>
    </source>
</evidence>
<keyword evidence="2" id="KW-1185">Reference proteome</keyword>
<sequence length="76" mass="9010">MELPASSLHPELLRRRRLKPSYVVPSSSFPPEFSASFGDFEDEVKEQEHYSLQEKLDNEIKELEKRLENHNKLRKV</sequence>
<reference evidence="2" key="1">
    <citation type="journal article" date="2022" name="Mol. Ecol. Resour.">
        <title>The genomes of chicory, endive, great burdock and yacon provide insights into Asteraceae palaeo-polyploidization history and plant inulin production.</title>
        <authorList>
            <person name="Fan W."/>
            <person name="Wang S."/>
            <person name="Wang H."/>
            <person name="Wang A."/>
            <person name="Jiang F."/>
            <person name="Liu H."/>
            <person name="Zhao H."/>
            <person name="Xu D."/>
            <person name="Zhang Y."/>
        </authorList>
    </citation>
    <scope>NUCLEOTIDE SEQUENCE [LARGE SCALE GENOMIC DNA]</scope>
    <source>
        <strain evidence="2">cv. Yunnan</strain>
    </source>
</reference>
<name>A0ACB9BSC0_9ASTR</name>
<comment type="caution">
    <text evidence="1">The sequence shown here is derived from an EMBL/GenBank/DDBJ whole genome shotgun (WGS) entry which is preliminary data.</text>
</comment>
<organism evidence="1 2">
    <name type="scientific">Smallanthus sonchifolius</name>
    <dbReference type="NCBI Taxonomy" id="185202"/>
    <lineage>
        <taxon>Eukaryota</taxon>
        <taxon>Viridiplantae</taxon>
        <taxon>Streptophyta</taxon>
        <taxon>Embryophyta</taxon>
        <taxon>Tracheophyta</taxon>
        <taxon>Spermatophyta</taxon>
        <taxon>Magnoliopsida</taxon>
        <taxon>eudicotyledons</taxon>
        <taxon>Gunneridae</taxon>
        <taxon>Pentapetalae</taxon>
        <taxon>asterids</taxon>
        <taxon>campanulids</taxon>
        <taxon>Asterales</taxon>
        <taxon>Asteraceae</taxon>
        <taxon>Asteroideae</taxon>
        <taxon>Heliantheae alliance</taxon>
        <taxon>Millerieae</taxon>
        <taxon>Smallanthus</taxon>
    </lineage>
</organism>